<dbReference type="EC" id="2.5.1.42" evidence="12"/>
<keyword evidence="10 12" id="KW-0594">Phospholipid biosynthesis</keyword>
<comment type="catalytic activity">
    <reaction evidence="12">
        <text>sn-3-O-(geranylgeranyl)glycerol 1-phosphate + (2E,6E,10E)-geranylgeranyl diphosphate = 2,3-bis-O-(geranylgeranyl)-sn-glycerol 1-phosphate + diphosphate</text>
        <dbReference type="Rhea" id="RHEA:18109"/>
        <dbReference type="ChEBI" id="CHEBI:33019"/>
        <dbReference type="ChEBI" id="CHEBI:57677"/>
        <dbReference type="ChEBI" id="CHEBI:58756"/>
        <dbReference type="ChEBI" id="CHEBI:58837"/>
        <dbReference type="EC" id="2.5.1.42"/>
    </reaction>
</comment>
<dbReference type="GO" id="GO:0046474">
    <property type="term" value="P:glycerophospholipid biosynthetic process"/>
    <property type="evidence" value="ECO:0007669"/>
    <property type="project" value="UniProtKB-UniRule"/>
</dbReference>
<name>A0A166BYW0_9EURY</name>
<keyword evidence="4 12" id="KW-0808">Transferase</keyword>
<comment type="similarity">
    <text evidence="12">Belongs to the UbiA prenyltransferase family. DGGGP synthase subfamily.</text>
</comment>
<dbReference type="STRING" id="55758.MBFIL_19520"/>
<evidence type="ECO:0000256" key="3">
    <source>
        <dbReference type="ARBA" id="ARBA00022516"/>
    </source>
</evidence>
<dbReference type="CDD" id="cd13961">
    <property type="entry name" value="PT_UbiA_DGGGPS"/>
    <property type="match status" value="1"/>
</dbReference>
<dbReference type="InterPro" id="IPR000537">
    <property type="entry name" value="UbiA_prenyltransferase"/>
</dbReference>
<comment type="function">
    <text evidence="12">Prenyltransferase that catalyzes the transfer of the geranylgeranyl moiety of geranylgeranyl diphosphate (GGPP) to the C2 hydroxyl of (S)-3-O-geranylgeranylglyceryl phosphate (GGGP). This reaction is the second ether-bond-formation step in the biosynthesis of archaeal membrane lipids.</text>
</comment>
<evidence type="ECO:0000256" key="10">
    <source>
        <dbReference type="ARBA" id="ARBA00023209"/>
    </source>
</evidence>
<keyword evidence="6 12" id="KW-0460">Magnesium</keyword>
<dbReference type="PANTHER" id="PTHR42723">
    <property type="entry name" value="CHLOROPHYLL SYNTHASE"/>
    <property type="match status" value="1"/>
</dbReference>
<proteinExistence type="inferred from homology"/>
<feature type="transmembrane region" description="Helical" evidence="12">
    <location>
        <begin position="162"/>
        <end position="180"/>
    </location>
</feature>
<reference evidence="13 14" key="1">
    <citation type="submission" date="2016-04" db="EMBL/GenBank/DDBJ databases">
        <title>Genome sequence of Methanobrevibacter filiformis DSM 11501.</title>
        <authorList>
            <person name="Poehlein A."/>
            <person name="Seedorf H."/>
            <person name="Daniel R."/>
        </authorList>
    </citation>
    <scope>NUCLEOTIDE SEQUENCE [LARGE SCALE GENOMIC DNA]</scope>
    <source>
        <strain evidence="13 14">DSM 11501</strain>
    </source>
</reference>
<keyword evidence="9 12" id="KW-0472">Membrane</keyword>
<feature type="transmembrane region" description="Helical" evidence="12">
    <location>
        <begin position="89"/>
        <end position="108"/>
    </location>
</feature>
<dbReference type="Gene3D" id="1.10.357.140">
    <property type="entry name" value="UbiA prenyltransferase"/>
    <property type="match status" value="1"/>
</dbReference>
<evidence type="ECO:0000256" key="4">
    <source>
        <dbReference type="ARBA" id="ARBA00022679"/>
    </source>
</evidence>
<dbReference type="GO" id="GO:0047295">
    <property type="term" value="F:geranylgeranylglycerol-phosphate geranylgeranyltransferase activity"/>
    <property type="evidence" value="ECO:0007669"/>
    <property type="project" value="UniProtKB-UniRule"/>
</dbReference>
<evidence type="ECO:0000256" key="6">
    <source>
        <dbReference type="ARBA" id="ARBA00022842"/>
    </source>
</evidence>
<organism evidence="13 14">
    <name type="scientific">Methanobrevibacter filiformis</name>
    <dbReference type="NCBI Taxonomy" id="55758"/>
    <lineage>
        <taxon>Archaea</taxon>
        <taxon>Methanobacteriati</taxon>
        <taxon>Methanobacteriota</taxon>
        <taxon>Methanomada group</taxon>
        <taxon>Methanobacteria</taxon>
        <taxon>Methanobacteriales</taxon>
        <taxon>Methanobacteriaceae</taxon>
        <taxon>Methanobrevibacter</taxon>
    </lineage>
</organism>
<evidence type="ECO:0000256" key="1">
    <source>
        <dbReference type="ARBA" id="ARBA00004651"/>
    </source>
</evidence>
<comment type="pathway">
    <text evidence="12">Membrane lipid metabolism; glycerophospholipid metabolism.</text>
</comment>
<dbReference type="InterPro" id="IPR050475">
    <property type="entry name" value="Prenyltransferase_related"/>
</dbReference>
<keyword evidence="11 12" id="KW-1208">Phospholipid metabolism</keyword>
<comment type="caution">
    <text evidence="13">The sequence shown here is derived from an EMBL/GenBank/DDBJ whole genome shotgun (WGS) entry which is preliminary data.</text>
</comment>
<feature type="transmembrane region" description="Helical" evidence="12">
    <location>
        <begin position="136"/>
        <end position="156"/>
    </location>
</feature>
<dbReference type="InterPro" id="IPR044878">
    <property type="entry name" value="UbiA_sf"/>
</dbReference>
<evidence type="ECO:0000256" key="11">
    <source>
        <dbReference type="ARBA" id="ARBA00023264"/>
    </source>
</evidence>
<accession>A0A166BYW0</accession>
<dbReference type="InterPro" id="IPR023547">
    <property type="entry name" value="DGGGP_synth"/>
</dbReference>
<keyword evidence="3 12" id="KW-0444">Lipid biosynthesis</keyword>
<keyword evidence="2 12" id="KW-1003">Cell membrane</keyword>
<feature type="transmembrane region" description="Helical" evidence="12">
    <location>
        <begin position="201"/>
        <end position="220"/>
    </location>
</feature>
<evidence type="ECO:0000256" key="2">
    <source>
        <dbReference type="ARBA" id="ARBA00022475"/>
    </source>
</evidence>
<dbReference type="RefSeq" id="WP_066974072.1">
    <property type="nucleotide sequence ID" value="NZ_LWMT01000295.1"/>
</dbReference>
<dbReference type="GO" id="GO:0000287">
    <property type="term" value="F:magnesium ion binding"/>
    <property type="evidence" value="ECO:0007669"/>
    <property type="project" value="UniProtKB-UniRule"/>
</dbReference>
<dbReference type="HAMAP" id="MF_01286">
    <property type="entry name" value="DGGGP_synth"/>
    <property type="match status" value="1"/>
</dbReference>
<keyword evidence="7 12" id="KW-1133">Transmembrane helix</keyword>
<dbReference type="UniPathway" id="UPA00940"/>
<keyword evidence="14" id="KW-1185">Reference proteome</keyword>
<feature type="transmembrane region" description="Helical" evidence="12">
    <location>
        <begin position="267"/>
        <end position="285"/>
    </location>
</feature>
<dbReference type="Gene3D" id="1.20.120.1780">
    <property type="entry name" value="UbiA prenyltransferase"/>
    <property type="match status" value="1"/>
</dbReference>
<evidence type="ECO:0000256" key="5">
    <source>
        <dbReference type="ARBA" id="ARBA00022692"/>
    </source>
</evidence>
<feature type="transmembrane region" description="Helical" evidence="12">
    <location>
        <begin position="37"/>
        <end position="58"/>
    </location>
</feature>
<dbReference type="GO" id="GO:0005886">
    <property type="term" value="C:plasma membrane"/>
    <property type="evidence" value="ECO:0007669"/>
    <property type="project" value="UniProtKB-SubCell"/>
</dbReference>
<protein>
    <recommendedName>
        <fullName evidence="12">Digeranylgeranylglyceryl phosphate synthase</fullName>
        <shortName evidence="12">DGGGP synthase</shortName>
        <shortName evidence="12">DGGGPS</shortName>
        <ecNumber evidence="12">2.5.1.42</ecNumber>
    </recommendedName>
    <alternativeName>
        <fullName evidence="12">(S)-2,3-di-O-geranylgeranylglyceryl phosphate synthase</fullName>
    </alternativeName>
    <alternativeName>
        <fullName evidence="12">Geranylgeranylglycerol-phosphate geranylgeranyltransferase</fullName>
    </alternativeName>
</protein>
<evidence type="ECO:0000256" key="12">
    <source>
        <dbReference type="HAMAP-Rule" id="MF_01286"/>
    </source>
</evidence>
<evidence type="ECO:0000313" key="14">
    <source>
        <dbReference type="Proteomes" id="UP000077066"/>
    </source>
</evidence>
<sequence length="286" mass="31456">MNPYLEILRPANAMMAIIAVVLIAIIGYNYNTFLFSYYIPIGLGILAVFLATGAGNAINDYFDHEIDAINRPDRPIPSGRISLKNAKTYAVILFIIAIILGIAIGVIINNYLPLIIVLFNSILMYLYAYYFKSTVLFGNIIIAYLTASCFIFGGIIINLVEIAIYLGCFAFLMTLAREIVKDIEDIEGDAEGGATTLPIKYGTKLSSILSSIFILVPTIFSPVLYFIGIFNIFYLIPLAIAILIFLFASYRILGSQDSKTCGEVSKLIKIGMFISFVAFAIGSISF</sequence>
<dbReference type="PATRIC" id="fig|55758.3.peg.2173"/>
<dbReference type="NCBIfam" id="NF009523">
    <property type="entry name" value="PRK12884.1"/>
    <property type="match status" value="1"/>
</dbReference>
<dbReference type="Proteomes" id="UP000077066">
    <property type="component" value="Unassembled WGS sequence"/>
</dbReference>
<evidence type="ECO:0000313" key="13">
    <source>
        <dbReference type="EMBL" id="KZX09877.1"/>
    </source>
</evidence>
<feature type="transmembrane region" description="Helical" evidence="12">
    <location>
        <begin position="12"/>
        <end position="31"/>
    </location>
</feature>
<dbReference type="OrthoDB" id="11851at2157"/>
<comment type="subcellular location">
    <subcellularLocation>
        <location evidence="1 12">Cell membrane</location>
        <topology evidence="1 12">Multi-pass membrane protein</topology>
    </subcellularLocation>
</comment>
<evidence type="ECO:0000256" key="9">
    <source>
        <dbReference type="ARBA" id="ARBA00023136"/>
    </source>
</evidence>
<dbReference type="EMBL" id="LWMT01000295">
    <property type="protein sequence ID" value="KZX09877.1"/>
    <property type="molecule type" value="Genomic_DNA"/>
</dbReference>
<dbReference type="AlphaFoldDB" id="A0A166BYW0"/>
<dbReference type="Pfam" id="PF01040">
    <property type="entry name" value="UbiA"/>
    <property type="match status" value="1"/>
</dbReference>
<feature type="transmembrane region" description="Helical" evidence="12">
    <location>
        <begin position="226"/>
        <end position="247"/>
    </location>
</feature>
<keyword evidence="5 12" id="KW-0812">Transmembrane</keyword>
<evidence type="ECO:0000256" key="7">
    <source>
        <dbReference type="ARBA" id="ARBA00022989"/>
    </source>
</evidence>
<evidence type="ECO:0000256" key="8">
    <source>
        <dbReference type="ARBA" id="ARBA00023098"/>
    </source>
</evidence>
<keyword evidence="8 12" id="KW-0443">Lipid metabolism</keyword>
<comment type="cofactor">
    <cofactor evidence="12">
        <name>Mg(2+)</name>
        <dbReference type="ChEBI" id="CHEBI:18420"/>
    </cofactor>
</comment>
<gene>
    <name evidence="13" type="primary">cyoE</name>
    <name evidence="13" type="ORF">MBFIL_19520</name>
</gene>
<dbReference type="PANTHER" id="PTHR42723:SF1">
    <property type="entry name" value="CHLOROPHYLL SYNTHASE, CHLOROPLASTIC"/>
    <property type="match status" value="1"/>
</dbReference>